<reference evidence="3 4" key="1">
    <citation type="journal article" date="2015" name="Nature">
        <title>rRNA introns, odd ribosomes, and small enigmatic genomes across a large radiation of phyla.</title>
        <authorList>
            <person name="Brown C.T."/>
            <person name="Hug L.A."/>
            <person name="Thomas B.C."/>
            <person name="Sharon I."/>
            <person name="Castelle C.J."/>
            <person name="Singh A."/>
            <person name="Wilkins M.J."/>
            <person name="Williams K.H."/>
            <person name="Banfield J.F."/>
        </authorList>
    </citation>
    <scope>NUCLEOTIDE SEQUENCE [LARGE SCALE GENOMIC DNA]</scope>
</reference>
<dbReference type="PANTHER" id="PTHR43143">
    <property type="entry name" value="METALLOPHOSPHOESTERASE, CALCINEURIN SUPERFAMILY"/>
    <property type="match status" value="1"/>
</dbReference>
<sequence>MFKKHQGKRSTNIVFVIFRLALSFFMLAVLLGGTYSAYKHFSGFDPLKLDPQTVLSEILAGKVPQSFLTVLSANKITGGVSDRISQKVLGEQRSKEITSENPVELPPASNLVFRFLLFADSHNDNINLSKAITQAKQSYPDLKFIIGLGDYTEVGTIQELKNVKKELDLSSLRYFLLPGDHDLWDCRNRELSPIACFNQVFGPTYQSFTFENFHFILLNNSDNYIGFDAAQSKWIADELEKFKTLQAKGVFVFLHEPLYHPSSTHTMGWVEKNLKSQAGGLMFQLKDAGAAKVFAGDIHYFSQYSEPKTDIPMATIGAVSSLRNPQLPRFAVVSVFDDGETRVEDVEIN</sequence>
<evidence type="ECO:0000313" key="3">
    <source>
        <dbReference type="EMBL" id="KKR41340.1"/>
    </source>
</evidence>
<dbReference type="Pfam" id="PF00149">
    <property type="entry name" value="Metallophos"/>
    <property type="match status" value="1"/>
</dbReference>
<evidence type="ECO:0000256" key="1">
    <source>
        <dbReference type="SAM" id="Phobius"/>
    </source>
</evidence>
<evidence type="ECO:0000313" key="4">
    <source>
        <dbReference type="Proteomes" id="UP000034881"/>
    </source>
</evidence>
<keyword evidence="1" id="KW-0812">Transmembrane</keyword>
<dbReference type="CDD" id="cd00838">
    <property type="entry name" value="MPP_superfamily"/>
    <property type="match status" value="1"/>
</dbReference>
<comment type="caution">
    <text evidence="3">The sequence shown here is derived from an EMBL/GenBank/DDBJ whole genome shotgun (WGS) entry which is preliminary data.</text>
</comment>
<proteinExistence type="predicted"/>
<evidence type="ECO:0000259" key="2">
    <source>
        <dbReference type="Pfam" id="PF00149"/>
    </source>
</evidence>
<organism evidence="3 4">
    <name type="scientific">Candidatus Daviesbacteria bacterium GW2011_GWC2_40_12</name>
    <dbReference type="NCBI Taxonomy" id="1618431"/>
    <lineage>
        <taxon>Bacteria</taxon>
        <taxon>Candidatus Daviesiibacteriota</taxon>
    </lineage>
</organism>
<keyword evidence="1" id="KW-1133">Transmembrane helix</keyword>
<accession>A0A0G0T2M0</accession>
<dbReference type="Proteomes" id="UP000034881">
    <property type="component" value="Unassembled WGS sequence"/>
</dbReference>
<dbReference type="InterPro" id="IPR029052">
    <property type="entry name" value="Metallo-depent_PP-like"/>
</dbReference>
<gene>
    <name evidence="3" type="ORF">UT77_C0013G0010</name>
</gene>
<dbReference type="Gene3D" id="3.60.21.10">
    <property type="match status" value="1"/>
</dbReference>
<dbReference type="AlphaFoldDB" id="A0A0G0T2M0"/>
<dbReference type="PANTHER" id="PTHR43143:SF1">
    <property type="entry name" value="SERINE_THREONINE-PROTEIN PHOSPHATASE CPPED1"/>
    <property type="match status" value="1"/>
</dbReference>
<dbReference type="InterPro" id="IPR004843">
    <property type="entry name" value="Calcineurin-like_PHP"/>
</dbReference>
<protein>
    <submittedName>
        <fullName evidence="3">Metallophosphoesterase</fullName>
    </submittedName>
</protein>
<feature type="transmembrane region" description="Helical" evidence="1">
    <location>
        <begin position="12"/>
        <end position="38"/>
    </location>
</feature>
<name>A0A0G0T2M0_9BACT</name>
<dbReference type="SUPFAM" id="SSF56300">
    <property type="entry name" value="Metallo-dependent phosphatases"/>
    <property type="match status" value="1"/>
</dbReference>
<dbReference type="InterPro" id="IPR051918">
    <property type="entry name" value="STPP_CPPED1"/>
</dbReference>
<keyword evidence="1" id="KW-0472">Membrane</keyword>
<feature type="domain" description="Calcineurin-like phosphoesterase" evidence="2">
    <location>
        <begin position="113"/>
        <end position="300"/>
    </location>
</feature>
<dbReference type="GO" id="GO:0016787">
    <property type="term" value="F:hydrolase activity"/>
    <property type="evidence" value="ECO:0007669"/>
    <property type="project" value="InterPro"/>
</dbReference>
<dbReference type="EMBL" id="LBYB01000013">
    <property type="protein sequence ID" value="KKR41340.1"/>
    <property type="molecule type" value="Genomic_DNA"/>
</dbReference>